<dbReference type="InterPro" id="IPR041394">
    <property type="entry name" value="HEPN_Cthe2314"/>
</dbReference>
<evidence type="ECO:0000313" key="2">
    <source>
        <dbReference type="EMBL" id="MFD2659201.1"/>
    </source>
</evidence>
<proteinExistence type="predicted"/>
<protein>
    <submittedName>
        <fullName evidence="2">Cthe_2314 family HEPN domain-containing protein</fullName>
    </submittedName>
</protein>
<reference evidence="3" key="1">
    <citation type="journal article" date="2019" name="Int. J. Syst. Evol. Microbiol.">
        <title>The Global Catalogue of Microorganisms (GCM) 10K type strain sequencing project: providing services to taxonomists for standard genome sequencing and annotation.</title>
        <authorList>
            <consortium name="The Broad Institute Genomics Platform"/>
            <consortium name="The Broad Institute Genome Sequencing Center for Infectious Disease"/>
            <person name="Wu L."/>
            <person name="Ma J."/>
        </authorList>
    </citation>
    <scope>NUCLEOTIDE SEQUENCE [LARGE SCALE GENOMIC DNA]</scope>
    <source>
        <strain evidence="3">TISTR 1827</strain>
    </source>
</reference>
<dbReference type="Proteomes" id="UP001597493">
    <property type="component" value="Unassembled WGS sequence"/>
</dbReference>
<accession>A0ABW5QSD1</accession>
<gene>
    <name evidence="2" type="ORF">ACFSW5_02850</name>
</gene>
<keyword evidence="3" id="KW-1185">Reference proteome</keyword>
<dbReference type="Pfam" id="PF18730">
    <property type="entry name" value="HEPN_Cthe2314"/>
    <property type="match status" value="1"/>
</dbReference>
<dbReference type="EMBL" id="JBHUMY010000001">
    <property type="protein sequence ID" value="MFD2659201.1"/>
    <property type="molecule type" value="Genomic_DNA"/>
</dbReference>
<evidence type="ECO:0000259" key="1">
    <source>
        <dbReference type="Pfam" id="PF18730"/>
    </source>
</evidence>
<dbReference type="RefSeq" id="WP_379269544.1">
    <property type="nucleotide sequence ID" value="NZ_JBHUGT010000031.1"/>
</dbReference>
<comment type="caution">
    <text evidence="2">The sequence shown here is derived from an EMBL/GenBank/DDBJ whole genome shotgun (WGS) entry which is preliminary data.</text>
</comment>
<name>A0ABW5QSD1_9BACL</name>
<feature type="domain" description="Cthe-2314-like HEPN" evidence="1">
    <location>
        <begin position="51"/>
        <end position="227"/>
    </location>
</feature>
<evidence type="ECO:0000313" key="3">
    <source>
        <dbReference type="Proteomes" id="UP001597493"/>
    </source>
</evidence>
<sequence>MLRFMFGEPKREAGGKLLEAYRLMERFASLAGERADNGQDKDLALRKYEIWTQGLIVSLDELEQSHYAALRFKERIRSASVSEMSEQELDDYHRYLYFDKNGFIRLFAILDKLGTLLNDMLELHTERIKPHFSYFTVLRNMRDRNVHPELTKLLDEVKIRTKDATNRLRKRRNTEIHYMNAEMVDDLAFRRRLPEEEPKLENISAQAYDLSVGMELVVDSLIICFRFACDWLRTRQ</sequence>
<organism evidence="2 3">
    <name type="scientific">Paenibacillus thailandensis</name>
    <dbReference type="NCBI Taxonomy" id="393250"/>
    <lineage>
        <taxon>Bacteria</taxon>
        <taxon>Bacillati</taxon>
        <taxon>Bacillota</taxon>
        <taxon>Bacilli</taxon>
        <taxon>Bacillales</taxon>
        <taxon>Paenibacillaceae</taxon>
        <taxon>Paenibacillus</taxon>
    </lineage>
</organism>